<keyword evidence="1" id="KW-0732">Signal</keyword>
<reference evidence="2 3" key="1">
    <citation type="submission" date="2019-03" db="EMBL/GenBank/DDBJ databases">
        <title>Genomic Encyclopedia of Archaeal and Bacterial Type Strains, Phase II (KMG-II): from individual species to whole genera.</title>
        <authorList>
            <person name="Goeker M."/>
        </authorList>
    </citation>
    <scope>NUCLEOTIDE SEQUENCE [LARGE SCALE GENOMIC DNA]</scope>
    <source>
        <strain evidence="2 3">DSM 21537</strain>
    </source>
</reference>
<dbReference type="Proteomes" id="UP000294684">
    <property type="component" value="Unassembled WGS sequence"/>
</dbReference>
<proteinExistence type="predicted"/>
<evidence type="ECO:0000313" key="2">
    <source>
        <dbReference type="EMBL" id="TDY72817.1"/>
    </source>
</evidence>
<feature type="chain" id="PRO_5020734402" description="Sulfatase-modifying factor enzyme domain-containing protein" evidence="1">
    <location>
        <begin position="19"/>
        <end position="228"/>
    </location>
</feature>
<dbReference type="InterPro" id="IPR016187">
    <property type="entry name" value="CTDL_fold"/>
</dbReference>
<sequence length="228" mass="27137">MKCFQFRFLLFLVNLALNNCIFTKQNIITLNDIQIQANWYDADDFCRKQGMRLPDYKEMREAKQLGKIVLWDRKKDIKQYKYNPQEYWLSQNNNLDARFFPMQLEYDDIQVFSDKVSKKFVSCVKDFDMEKRIKLSKAFADWSSYQGYMTNHMAENECSKLGMQLPTGKDFRNAYFDRITNEWIEEYKSKGLSYGGVDTNGFNLFTPDVGIYSFSKWTGNAHVRCIRK</sequence>
<dbReference type="SUPFAM" id="SSF56436">
    <property type="entry name" value="C-type lectin-like"/>
    <property type="match status" value="1"/>
</dbReference>
<keyword evidence="3" id="KW-1185">Reference proteome</keyword>
<protein>
    <recommendedName>
        <fullName evidence="4">Sulfatase-modifying factor enzyme domain-containing protein</fullName>
    </recommendedName>
</protein>
<accession>A0A4R8MYD6</accession>
<evidence type="ECO:0000313" key="3">
    <source>
        <dbReference type="Proteomes" id="UP000294684"/>
    </source>
</evidence>
<evidence type="ECO:0000256" key="1">
    <source>
        <dbReference type="SAM" id="SignalP"/>
    </source>
</evidence>
<organism evidence="2 3">
    <name type="scientific">Leptospira meyeri</name>
    <dbReference type="NCBI Taxonomy" id="29508"/>
    <lineage>
        <taxon>Bacteria</taxon>
        <taxon>Pseudomonadati</taxon>
        <taxon>Spirochaetota</taxon>
        <taxon>Spirochaetia</taxon>
        <taxon>Leptospirales</taxon>
        <taxon>Leptospiraceae</taxon>
        <taxon>Leptospira</taxon>
    </lineage>
</organism>
<dbReference type="EMBL" id="SORO01000001">
    <property type="protein sequence ID" value="TDY72817.1"/>
    <property type="molecule type" value="Genomic_DNA"/>
</dbReference>
<gene>
    <name evidence="2" type="ORF">CLV96_1830</name>
</gene>
<feature type="signal peptide" evidence="1">
    <location>
        <begin position="1"/>
        <end position="18"/>
    </location>
</feature>
<comment type="caution">
    <text evidence="2">The sequence shown here is derived from an EMBL/GenBank/DDBJ whole genome shotgun (WGS) entry which is preliminary data.</text>
</comment>
<evidence type="ECO:0008006" key="4">
    <source>
        <dbReference type="Google" id="ProtNLM"/>
    </source>
</evidence>
<dbReference type="AlphaFoldDB" id="A0A4R8MYD6"/>
<name>A0A4R8MYD6_LEPME</name>